<feature type="coiled-coil region" evidence="1">
    <location>
        <begin position="44"/>
        <end position="71"/>
    </location>
</feature>
<proteinExistence type="predicted"/>
<gene>
    <name evidence="2" type="ORF">K668_01685</name>
</gene>
<dbReference type="AlphaFoldDB" id="A0A059XZ67"/>
<accession>A0A059XZ67</accession>
<reference evidence="2 3" key="1">
    <citation type="submission" date="2013-04" db="EMBL/GenBank/DDBJ databases">
        <authorList>
            <person name="Lin L."/>
            <person name="Zeng Z."/>
            <person name="Xie J."/>
            <person name="Luo L."/>
            <person name="Yang Z."/>
            <person name="Liang W."/>
            <person name="Lin H."/>
            <person name="Dong C."/>
            <person name="Sun Y."/>
        </authorList>
    </citation>
    <scope>NUCLEOTIDE SEQUENCE [LARGE SCALE GENOMIC DNA]</scope>
    <source>
        <strain evidence="2 3">CQ-W70</strain>
    </source>
</reference>
<organism evidence="2 3">
    <name type="scientific">Mycoplasmopsis bovis CQ-W70</name>
    <dbReference type="NCBI Taxonomy" id="1316930"/>
    <lineage>
        <taxon>Bacteria</taxon>
        <taxon>Bacillati</taxon>
        <taxon>Mycoplasmatota</taxon>
        <taxon>Mycoplasmoidales</taxon>
        <taxon>Metamycoplasmataceae</taxon>
        <taxon>Mycoplasmopsis</taxon>
    </lineage>
</organism>
<evidence type="ECO:0000313" key="2">
    <source>
        <dbReference type="EMBL" id="AIA33919.1"/>
    </source>
</evidence>
<evidence type="ECO:0000256" key="1">
    <source>
        <dbReference type="SAM" id="Coils"/>
    </source>
</evidence>
<keyword evidence="1" id="KW-0175">Coiled coil</keyword>
<dbReference type="Proteomes" id="UP000027182">
    <property type="component" value="Chromosome"/>
</dbReference>
<dbReference type="PATRIC" id="fig|1316930.3.peg.348"/>
<name>A0A059XZ67_MYCBV</name>
<evidence type="ECO:0000313" key="3">
    <source>
        <dbReference type="Proteomes" id="UP000027182"/>
    </source>
</evidence>
<sequence>MKNIFKNRRKSYISDKQHINSQWDAEVWAEYKGNLYRAIVSVGNEDQDRKLKEENEAREDAQKIVAEWEHLSTLEKIIKAHERLTSNVRYVDTGDIWKDQSAHFALVEKMQYVLDMQIDSIC</sequence>
<dbReference type="EMBL" id="CP005933">
    <property type="protein sequence ID" value="AIA33919.1"/>
    <property type="molecule type" value="Genomic_DNA"/>
</dbReference>
<dbReference type="KEGG" id="mbq:K668_01685"/>
<protein>
    <submittedName>
        <fullName evidence="2">Lipoprotein</fullName>
    </submittedName>
</protein>
<dbReference type="HOGENOM" id="CLU_2024128_0_0_14"/>
<keyword evidence="2" id="KW-0449">Lipoprotein</keyword>